<comment type="caution">
    <text evidence="1">The sequence shown here is derived from an EMBL/GenBank/DDBJ whole genome shotgun (WGS) entry which is preliminary data.</text>
</comment>
<name>A0A150IPG1_9EURY</name>
<protein>
    <submittedName>
        <fullName evidence="1">Uncharacterized protein</fullName>
    </submittedName>
</protein>
<proteinExistence type="predicted"/>
<dbReference type="Proteomes" id="UP000075578">
    <property type="component" value="Unassembled WGS sequence"/>
</dbReference>
<gene>
    <name evidence="1" type="ORF">AMQ74_01793</name>
</gene>
<evidence type="ECO:0000313" key="1">
    <source>
        <dbReference type="EMBL" id="KYC46544.1"/>
    </source>
</evidence>
<organism evidence="1 2">
    <name type="scientific">Candidatus Methanofastidiosum methylothiophilum</name>
    <dbReference type="NCBI Taxonomy" id="1705564"/>
    <lineage>
        <taxon>Archaea</taxon>
        <taxon>Methanobacteriati</taxon>
        <taxon>Methanobacteriota</taxon>
        <taxon>Stenosarchaea group</taxon>
        <taxon>Candidatus Methanofastidiosia</taxon>
        <taxon>Candidatus Methanofastidiosales</taxon>
        <taxon>Candidatus Methanofastidiosaceae</taxon>
        <taxon>Candidatus Methanofastidiosum</taxon>
    </lineage>
</organism>
<dbReference type="EMBL" id="LNGD01000197">
    <property type="protein sequence ID" value="KYC46544.1"/>
    <property type="molecule type" value="Genomic_DNA"/>
</dbReference>
<evidence type="ECO:0000313" key="2">
    <source>
        <dbReference type="Proteomes" id="UP000075578"/>
    </source>
</evidence>
<dbReference type="AlphaFoldDB" id="A0A150IPG1"/>
<accession>A0A150IPG1</accession>
<reference evidence="1 2" key="1">
    <citation type="journal article" date="2016" name="ISME J.">
        <title>Chasing the elusive Euryarchaeota class WSA2: genomes reveal a uniquely fastidious methyl-reducing methanogen.</title>
        <authorList>
            <person name="Nobu M.K."/>
            <person name="Narihiro T."/>
            <person name="Kuroda K."/>
            <person name="Mei R."/>
            <person name="Liu W.T."/>
        </authorList>
    </citation>
    <scope>NUCLEOTIDE SEQUENCE [LARGE SCALE GENOMIC DNA]</scope>
    <source>
        <strain evidence="1">U1lsi0528_Bin089</strain>
    </source>
</reference>
<sequence length="139" mass="15762">MVLKLFGHKINVEFDSELEKNTGSYGMIELNNLICRIDSQLPKTMKLTAIFHEILETSNYMLELGLDHKQITAIASSFTAALLDNRILSDLISDARNSFDGTVKQEIKKINVEEKIDYTPFDHSLTSIIESIKKEKIDA</sequence>